<sequence length="193" mass="22280">MLEVVNMRGVVNMRKVILYIATSLDGYIAEEDGSVSFLDEISSVFKNEQEDDYNTFYDTIDTIIMGNSTYVQIANELSPNEWYYKGKECYVYSNIINEITENVKYTNLEPKKLIEQIGREKDKKDIWIVGGGDIVKLFMKDNLIDDYYIYILPIILGRGISLFKSGIDKTNLNFKKASNIGELVKLEYSKKQK</sequence>
<accession>D5Q8T0</accession>
<comment type="caution">
    <text evidence="2">The sequence shown here is derived from an EMBL/GenBank/DDBJ whole genome shotgun (WGS) entry which is preliminary data.</text>
</comment>
<dbReference type="GO" id="GO:0008703">
    <property type="term" value="F:5-amino-6-(5-phosphoribosylamino)uracil reductase activity"/>
    <property type="evidence" value="ECO:0007669"/>
    <property type="project" value="InterPro"/>
</dbReference>
<dbReference type="GO" id="GO:0009231">
    <property type="term" value="P:riboflavin biosynthetic process"/>
    <property type="evidence" value="ECO:0007669"/>
    <property type="project" value="InterPro"/>
</dbReference>
<dbReference type="SUPFAM" id="SSF53597">
    <property type="entry name" value="Dihydrofolate reductase-like"/>
    <property type="match status" value="1"/>
</dbReference>
<dbReference type="InterPro" id="IPR050765">
    <property type="entry name" value="Riboflavin_Biosynth_HTPR"/>
</dbReference>
<evidence type="ECO:0000313" key="2">
    <source>
        <dbReference type="EMBL" id="EFH05687.1"/>
    </source>
</evidence>
<evidence type="ECO:0000259" key="1">
    <source>
        <dbReference type="Pfam" id="PF01872"/>
    </source>
</evidence>
<dbReference type="InterPro" id="IPR002734">
    <property type="entry name" value="RibDG_C"/>
</dbReference>
<dbReference type="AlphaFoldDB" id="D5Q8T0"/>
<dbReference type="HOGENOM" id="CLU_043966_4_3_9"/>
<protein>
    <recommendedName>
        <fullName evidence="1">Bacterial bifunctional deaminase-reductase C-terminal domain-containing protein</fullName>
    </recommendedName>
</protein>
<dbReference type="PANTHER" id="PTHR38011">
    <property type="entry name" value="DIHYDROFOLATE REDUCTASE FAMILY PROTEIN (AFU_ORTHOLOGUE AFUA_8G06820)"/>
    <property type="match status" value="1"/>
</dbReference>
<reference evidence="2 3" key="1">
    <citation type="submission" date="2010-05" db="EMBL/GenBank/DDBJ databases">
        <authorList>
            <person name="Qin X."/>
            <person name="Bachman B."/>
            <person name="Battles P."/>
            <person name="Bell A."/>
            <person name="Bess C."/>
            <person name="Bickham C."/>
            <person name="Chaboub L."/>
            <person name="Chen D."/>
            <person name="Coyle M."/>
            <person name="Deiros D.R."/>
            <person name="Dinh H."/>
            <person name="Forbes L."/>
            <person name="Fowler G."/>
            <person name="Francisco L."/>
            <person name="Fu Q."/>
            <person name="Gubbala S."/>
            <person name="Hale W."/>
            <person name="Han Y."/>
            <person name="Hemphill L."/>
            <person name="Highlander S.K."/>
            <person name="Hirani K."/>
            <person name="Hogues M."/>
            <person name="Jackson L."/>
            <person name="Jakkamsetti A."/>
            <person name="Javaid M."/>
            <person name="Jiang H."/>
            <person name="Korchina V."/>
            <person name="Kovar C."/>
            <person name="Lara F."/>
            <person name="Lee S."/>
            <person name="Mata R."/>
            <person name="Mathew T."/>
            <person name="Moen C."/>
            <person name="Morales K."/>
            <person name="Munidasa M."/>
            <person name="Nazareth L."/>
            <person name="Ngo R."/>
            <person name="Nguyen L."/>
            <person name="Okwuonu G."/>
            <person name="Ongeri F."/>
            <person name="Patil S."/>
            <person name="Petrosino J."/>
            <person name="Pham C."/>
            <person name="Pham P."/>
            <person name="Pu L.-L."/>
            <person name="Puazo M."/>
            <person name="Raj R."/>
            <person name="Reid J."/>
            <person name="Rouhana J."/>
            <person name="Saada N."/>
            <person name="Shang Y."/>
            <person name="Simmons D."/>
            <person name="Thornton R."/>
            <person name="Warren J."/>
            <person name="Weissenberger G."/>
            <person name="Zhang J."/>
            <person name="Zhang L."/>
            <person name="Zhou C."/>
            <person name="Zhu D."/>
            <person name="Muzny D."/>
            <person name="Worley K."/>
            <person name="Gibbs R."/>
        </authorList>
    </citation>
    <scope>NUCLEOTIDE SEQUENCE [LARGE SCALE GENOMIC DNA]</scope>
    <source>
        <strain evidence="2 3">NAP08</strain>
    </source>
</reference>
<dbReference type="InterPro" id="IPR024072">
    <property type="entry name" value="DHFR-like_dom_sf"/>
</dbReference>
<dbReference type="PANTHER" id="PTHR38011:SF11">
    <property type="entry name" value="2,5-DIAMINO-6-RIBOSYLAMINO-4(3H)-PYRIMIDINONE 5'-PHOSPHATE REDUCTASE"/>
    <property type="match status" value="1"/>
</dbReference>
<proteinExistence type="predicted"/>
<dbReference type="Gene3D" id="3.40.430.10">
    <property type="entry name" value="Dihydrofolate Reductase, subunit A"/>
    <property type="match status" value="1"/>
</dbReference>
<dbReference type="Proteomes" id="UP000003227">
    <property type="component" value="Unassembled WGS sequence"/>
</dbReference>
<dbReference type="Pfam" id="PF01872">
    <property type="entry name" value="RibD_C"/>
    <property type="match status" value="1"/>
</dbReference>
<feature type="domain" description="Bacterial bifunctional deaminase-reductase C-terminal" evidence="1">
    <location>
        <begin position="97"/>
        <end position="184"/>
    </location>
</feature>
<dbReference type="EMBL" id="ADNX01000090">
    <property type="protein sequence ID" value="EFH05687.1"/>
    <property type="molecule type" value="Genomic_DNA"/>
</dbReference>
<evidence type="ECO:0000313" key="3">
    <source>
        <dbReference type="Proteomes" id="UP000003227"/>
    </source>
</evidence>
<name>D5Q8T0_CLODI</name>
<organism evidence="2 3">
    <name type="scientific">Clostridioides difficile NAP08</name>
    <dbReference type="NCBI Taxonomy" id="525259"/>
    <lineage>
        <taxon>Bacteria</taxon>
        <taxon>Bacillati</taxon>
        <taxon>Bacillota</taxon>
        <taxon>Clostridia</taxon>
        <taxon>Peptostreptococcales</taxon>
        <taxon>Peptostreptococcaceae</taxon>
        <taxon>Clostridioides</taxon>
    </lineage>
</organism>
<gene>
    <name evidence="2" type="ORF">HMPREF0220_3314</name>
</gene>